<dbReference type="STRING" id="1921803.NIES593_07415"/>
<comment type="caution">
    <text evidence="1">The sequence shown here is derived from an EMBL/GenBank/DDBJ whole genome shotgun (WGS) entry which is preliminary data.</text>
</comment>
<dbReference type="OrthoDB" id="422458at2"/>
<evidence type="ECO:0000313" key="2">
    <source>
        <dbReference type="Proteomes" id="UP000186868"/>
    </source>
</evidence>
<dbReference type="AlphaFoldDB" id="A0A1U7HLU6"/>
<dbReference type="EMBL" id="MRCB01000006">
    <property type="protein sequence ID" value="OKH24495.1"/>
    <property type="molecule type" value="Genomic_DNA"/>
</dbReference>
<evidence type="ECO:0000313" key="1">
    <source>
        <dbReference type="EMBL" id="OKH24495.1"/>
    </source>
</evidence>
<dbReference type="RefSeq" id="WP_073598976.1">
    <property type="nucleotide sequence ID" value="NZ_MRCB01000006.1"/>
</dbReference>
<proteinExistence type="predicted"/>
<name>A0A1U7HLU6_9CYAN</name>
<accession>A0A1U7HLU6</accession>
<gene>
    <name evidence="1" type="ORF">NIES593_07415</name>
</gene>
<dbReference type="Proteomes" id="UP000186868">
    <property type="component" value="Unassembled WGS sequence"/>
</dbReference>
<keyword evidence="2" id="KW-1185">Reference proteome</keyword>
<protein>
    <submittedName>
        <fullName evidence="1">Uncharacterized protein</fullName>
    </submittedName>
</protein>
<reference evidence="1 2" key="1">
    <citation type="submission" date="2016-11" db="EMBL/GenBank/DDBJ databases">
        <title>Draft Genome Sequences of Nine Cyanobacterial Strains from Diverse Habitats.</title>
        <authorList>
            <person name="Zhu T."/>
            <person name="Hou S."/>
            <person name="Lu X."/>
            <person name="Hess W.R."/>
        </authorList>
    </citation>
    <scope>NUCLEOTIDE SEQUENCE [LARGE SCALE GENOMIC DNA]</scope>
    <source>
        <strain evidence="1 2">NIES-593</strain>
    </source>
</reference>
<organism evidence="1 2">
    <name type="scientific">Hydrococcus rivularis NIES-593</name>
    <dbReference type="NCBI Taxonomy" id="1921803"/>
    <lineage>
        <taxon>Bacteria</taxon>
        <taxon>Bacillati</taxon>
        <taxon>Cyanobacteriota</taxon>
        <taxon>Cyanophyceae</taxon>
        <taxon>Pleurocapsales</taxon>
        <taxon>Hydrococcaceae</taxon>
        <taxon>Hydrococcus</taxon>
    </lineage>
</organism>
<sequence>MLLMQSFQALGSKLFTSKIAPILSLGLATIMAIPTLALSLEEKQLEREPSSDRISEMYFAEATSKKSPLADGIYLYGQSPEPEQIGQEYLVFRVQQGKVIGAIYLPRSEFNCFSGTVDSHRMHLSIVDPYNNAVYPYEIALQDLSPVASGDRLPRAVGLEGYHQISTISENDRRILDVCLQKYQ</sequence>